<dbReference type="RefSeq" id="WP_367141410.1">
    <property type="nucleotide sequence ID" value="NZ_JBFLAA010000005.1"/>
</dbReference>
<dbReference type="EMBL" id="JBHRFL010000003">
    <property type="protein sequence ID" value="MFC6068637.1"/>
    <property type="molecule type" value="Genomic_DNA"/>
</dbReference>
<proteinExistence type="predicted"/>
<accession>A0ABW1N430</accession>
<feature type="region of interest" description="Disordered" evidence="1">
    <location>
        <begin position="374"/>
        <end position="414"/>
    </location>
</feature>
<evidence type="ECO:0000313" key="3">
    <source>
        <dbReference type="Proteomes" id="UP001596115"/>
    </source>
</evidence>
<name>A0ABW1N430_9GAMM</name>
<gene>
    <name evidence="2" type="ORF">ACFLLB_03515</name>
</gene>
<comment type="caution">
    <text evidence="2">The sequence shown here is derived from an EMBL/GenBank/DDBJ whole genome shotgun (WGS) entry which is preliminary data.</text>
</comment>
<organism evidence="2 3">
    <name type="scientific">Stenotrophomonas geniculata</name>
    <dbReference type="NCBI Taxonomy" id="86188"/>
    <lineage>
        <taxon>Bacteria</taxon>
        <taxon>Pseudomonadati</taxon>
        <taxon>Pseudomonadota</taxon>
        <taxon>Gammaproteobacteria</taxon>
        <taxon>Lysobacterales</taxon>
        <taxon>Lysobacteraceae</taxon>
        <taxon>Stenotrophomonas</taxon>
    </lineage>
</organism>
<dbReference type="Proteomes" id="UP001596115">
    <property type="component" value="Unassembled WGS sequence"/>
</dbReference>
<evidence type="ECO:0000313" key="2">
    <source>
        <dbReference type="EMBL" id="MFC6068637.1"/>
    </source>
</evidence>
<sequence length="443" mass="45471">MANPYNAGQALGTALFGNTRDTYTDQLGRNYKVEQALQEARQARSKAVLANQINEQRALVNPDLVSGVLGGDDAARATLGSIALLANDRFDAGQLNDVLGAAARSSARDAALGGNWDGANANLMAVANGPQELGAVQGQNLLQNRFKEGGGGISTTEQGRAAIAADAARARASDASAASSYASAARTRQGMALDRADVLGSGATAGRGGKAPSGYRWTPDGNLQAIPGGPADKDTLGGPMKLTEGQGKDIVYYSRGRDSNELLRKNGNSLLMTEGGQGARGIIDSALQGLPILGDSGLVNSLVSPERQQARQAAAEFLSAVLRKDTGAAITQQEFDIYGPMYLPMPGDDRKTLEQKALAREGALESIKAGLGNAQSAIPAPRGSSRLQGSTLGDRTTLGSTSPGPPPSSPPAAAVQALRANPGLARQFDAKYGAGASASYLGR</sequence>
<feature type="compositionally biased region" description="Polar residues" evidence="1">
    <location>
        <begin position="385"/>
        <end position="401"/>
    </location>
</feature>
<reference evidence="2 3" key="1">
    <citation type="submission" date="2024-09" db="EMBL/GenBank/DDBJ databases">
        <title>Whole genome analysis of Stenotrophomonas geniculata MK-1, and its biological control impact on peanut foliage fungus diseases.</title>
        <authorList>
            <person name="Ahsan T."/>
        </authorList>
    </citation>
    <scope>NUCLEOTIDE SEQUENCE [LARGE SCALE GENOMIC DNA]</scope>
    <source>
        <strain evidence="2 3">MK-1</strain>
    </source>
</reference>
<evidence type="ECO:0000256" key="1">
    <source>
        <dbReference type="SAM" id="MobiDB-lite"/>
    </source>
</evidence>
<protein>
    <submittedName>
        <fullName evidence="2">Uncharacterized protein</fullName>
    </submittedName>
</protein>
<keyword evidence="3" id="KW-1185">Reference proteome</keyword>